<dbReference type="InterPro" id="IPR050366">
    <property type="entry name" value="BP-dependent_transpt_permease"/>
</dbReference>
<name>A0A1U7P3G2_9DEIO</name>
<dbReference type="InterPro" id="IPR035906">
    <property type="entry name" value="MetI-like_sf"/>
</dbReference>
<dbReference type="EMBL" id="MSTI01000024">
    <property type="protein sequence ID" value="OLV19696.1"/>
    <property type="molecule type" value="Genomic_DNA"/>
</dbReference>
<feature type="domain" description="ABC transmembrane type-1" evidence="8">
    <location>
        <begin position="83"/>
        <end position="272"/>
    </location>
</feature>
<feature type="transmembrane region" description="Helical" evidence="7">
    <location>
        <begin position="200"/>
        <end position="226"/>
    </location>
</feature>
<evidence type="ECO:0000256" key="5">
    <source>
        <dbReference type="ARBA" id="ARBA00022989"/>
    </source>
</evidence>
<organism evidence="9 10">
    <name type="scientific">Deinococcus marmoris</name>
    <dbReference type="NCBI Taxonomy" id="249408"/>
    <lineage>
        <taxon>Bacteria</taxon>
        <taxon>Thermotogati</taxon>
        <taxon>Deinococcota</taxon>
        <taxon>Deinococci</taxon>
        <taxon>Deinococcales</taxon>
        <taxon>Deinococcaceae</taxon>
        <taxon>Deinococcus</taxon>
    </lineage>
</organism>
<dbReference type="RefSeq" id="WP_075830601.1">
    <property type="nucleotide sequence ID" value="NZ_MSTI01000024.1"/>
</dbReference>
<dbReference type="InterPro" id="IPR000515">
    <property type="entry name" value="MetI-like"/>
</dbReference>
<dbReference type="PANTHER" id="PTHR43386:SF25">
    <property type="entry name" value="PEPTIDE ABC TRANSPORTER PERMEASE PROTEIN"/>
    <property type="match status" value="1"/>
</dbReference>
<dbReference type="PANTHER" id="PTHR43386">
    <property type="entry name" value="OLIGOPEPTIDE TRANSPORT SYSTEM PERMEASE PROTEIN APPC"/>
    <property type="match status" value="1"/>
</dbReference>
<feature type="transmembrane region" description="Helical" evidence="7">
    <location>
        <begin position="246"/>
        <end position="272"/>
    </location>
</feature>
<dbReference type="CDD" id="cd06261">
    <property type="entry name" value="TM_PBP2"/>
    <property type="match status" value="1"/>
</dbReference>
<evidence type="ECO:0000256" key="6">
    <source>
        <dbReference type="ARBA" id="ARBA00023136"/>
    </source>
</evidence>
<reference evidence="9 10" key="1">
    <citation type="submission" date="2017-01" db="EMBL/GenBank/DDBJ databases">
        <title>Genome Analysis of Deinococcus marmoris KOPRI26562.</title>
        <authorList>
            <person name="Kim J.H."/>
            <person name="Oh H.-M."/>
        </authorList>
    </citation>
    <scope>NUCLEOTIDE SEQUENCE [LARGE SCALE GENOMIC DNA]</scope>
    <source>
        <strain evidence="9 10">KOPRI26562</strain>
    </source>
</reference>
<gene>
    <name evidence="9" type="ORF">BOO71_0002098</name>
</gene>
<dbReference type="SUPFAM" id="SSF161098">
    <property type="entry name" value="MetI-like"/>
    <property type="match status" value="1"/>
</dbReference>
<keyword evidence="10" id="KW-1185">Reference proteome</keyword>
<dbReference type="Proteomes" id="UP000186607">
    <property type="component" value="Unassembled WGS sequence"/>
</dbReference>
<accession>A0A1U7P3G2</accession>
<dbReference type="Pfam" id="PF00528">
    <property type="entry name" value="BPD_transp_1"/>
    <property type="match status" value="1"/>
</dbReference>
<dbReference type="AlphaFoldDB" id="A0A1U7P3G2"/>
<evidence type="ECO:0000256" key="2">
    <source>
        <dbReference type="ARBA" id="ARBA00022448"/>
    </source>
</evidence>
<keyword evidence="3" id="KW-1003">Cell membrane</keyword>
<comment type="similarity">
    <text evidence="7">Belongs to the binding-protein-dependent transport system permease family.</text>
</comment>
<keyword evidence="5 7" id="KW-1133">Transmembrane helix</keyword>
<feature type="transmembrane region" description="Helical" evidence="7">
    <location>
        <begin position="20"/>
        <end position="43"/>
    </location>
</feature>
<feature type="transmembrane region" description="Helical" evidence="7">
    <location>
        <begin position="90"/>
        <end position="111"/>
    </location>
</feature>
<dbReference type="OrthoDB" id="9797472at2"/>
<comment type="subcellular location">
    <subcellularLocation>
        <location evidence="1 7">Cell membrane</location>
        <topology evidence="1 7">Multi-pass membrane protein</topology>
    </subcellularLocation>
</comment>
<evidence type="ECO:0000313" key="10">
    <source>
        <dbReference type="Proteomes" id="UP000186607"/>
    </source>
</evidence>
<comment type="caution">
    <text evidence="9">The sequence shown here is derived from an EMBL/GenBank/DDBJ whole genome shotgun (WGS) entry which is preliminary data.</text>
</comment>
<evidence type="ECO:0000256" key="1">
    <source>
        <dbReference type="ARBA" id="ARBA00004651"/>
    </source>
</evidence>
<feature type="transmembrane region" description="Helical" evidence="7">
    <location>
        <begin position="118"/>
        <end position="140"/>
    </location>
</feature>
<evidence type="ECO:0000313" key="9">
    <source>
        <dbReference type="EMBL" id="OLV19696.1"/>
    </source>
</evidence>
<dbReference type="Gene3D" id="1.10.3720.10">
    <property type="entry name" value="MetI-like"/>
    <property type="match status" value="1"/>
</dbReference>
<keyword evidence="6 7" id="KW-0472">Membrane</keyword>
<protein>
    <submittedName>
        <fullName evidence="9">Dipeptide transport system permease protein DppC</fullName>
    </submittedName>
</protein>
<keyword evidence="2 7" id="KW-0813">Transport</keyword>
<dbReference type="STRING" id="249408.BOO71_0002098"/>
<evidence type="ECO:0000256" key="7">
    <source>
        <dbReference type="RuleBase" id="RU363032"/>
    </source>
</evidence>
<dbReference type="GO" id="GO:0055085">
    <property type="term" value="P:transmembrane transport"/>
    <property type="evidence" value="ECO:0007669"/>
    <property type="project" value="InterPro"/>
</dbReference>
<evidence type="ECO:0000256" key="4">
    <source>
        <dbReference type="ARBA" id="ARBA00022692"/>
    </source>
</evidence>
<keyword evidence="4 7" id="KW-0812">Transmembrane</keyword>
<dbReference type="GO" id="GO:0005886">
    <property type="term" value="C:plasma membrane"/>
    <property type="evidence" value="ECO:0007669"/>
    <property type="project" value="UniProtKB-SubCell"/>
</dbReference>
<proteinExistence type="inferred from homology"/>
<dbReference type="PROSITE" id="PS50928">
    <property type="entry name" value="ABC_TM1"/>
    <property type="match status" value="1"/>
</dbReference>
<evidence type="ECO:0000256" key="3">
    <source>
        <dbReference type="ARBA" id="ARBA00022475"/>
    </source>
</evidence>
<feature type="transmembrane region" description="Helical" evidence="7">
    <location>
        <begin position="146"/>
        <end position="164"/>
    </location>
</feature>
<evidence type="ECO:0000259" key="8">
    <source>
        <dbReference type="PROSITE" id="PS50928"/>
    </source>
</evidence>
<sequence>MTRAETKPASPPRRLRLLRYPNLVIGAVMTVAVVLLGLAAPLLTSYDPYLQDLGSSLQLPSAAHLFGTDEFGRDLLTRVLYGARISLLEVTLSVSLALAVGLPLGVMAGYFGGVVDQIITWCADILYAFPGIVLAILIVSILGTNLINMLIAISVFAIPGYIRLTRSLTLALKELQYTEAALSLGASVPRIMFVHILRNALAPILVQATLTAGEVILSAAGLSFLGLGVQPPAAEWGAMMSEGRNYLGVATHLSLFPGLAITFTVLGLNLLGDGLRDRLDPRFRGRL</sequence>